<proteinExistence type="predicted"/>
<evidence type="ECO:0000256" key="1">
    <source>
        <dbReference type="SAM" id="MobiDB-lite"/>
    </source>
</evidence>
<dbReference type="Proteomes" id="UP000633365">
    <property type="component" value="Unassembled WGS sequence"/>
</dbReference>
<evidence type="ECO:0000259" key="2">
    <source>
        <dbReference type="Pfam" id="PF03432"/>
    </source>
</evidence>
<keyword evidence="4" id="KW-1185">Reference proteome</keyword>
<evidence type="ECO:0000313" key="3">
    <source>
        <dbReference type="EMBL" id="MBK6087278.1"/>
    </source>
</evidence>
<dbReference type="InterPro" id="IPR005094">
    <property type="entry name" value="Endonuclease_MobA/VirD2"/>
</dbReference>
<dbReference type="Pfam" id="PF03432">
    <property type="entry name" value="Relaxase"/>
    <property type="match status" value="1"/>
</dbReference>
<accession>A0A934WQA5</accession>
<protein>
    <submittedName>
        <fullName evidence="3">Relaxase/mobilization nuclease domain-containing protein</fullName>
    </submittedName>
</protein>
<sequence length="429" mass="47803">MLHYCMQDKKTLHNGRKLVTGVNCVAQSAFNEMVNTKLQYRKPGGRQYYHIMQSFHPDEPITPETAHEIALRFAEENFPGYEVLVATHVDRHHIHSHFILNSVNAETGLKFHSDNHEIQRLRDASDKLCMEYGFSVVVPKSKKVKGMSTAEYHVAEKGQSWKLDLAIAIDEAMRYAVSKKHFIELMEMEGYKVKWKDTHKYLTYTCPNGKPCRDIRLHEEKYLKKNMEDEFRIRKEIIARAEGTGTEKSGRSKADDEIRFRTGEVVDGNGATPADTNQYARFDSGIAENSGNMERPLGYAGGTVGAADSTNRADGTDPDGVSGDASGASGADSSVDLDLNGNLPITGWESERELLTATLIGGTGGEPPQALTGLRFLPRNDSNNRYADHLFLSNSSVSLRLSAAYSSVNCSRFTHEIFPMLLRTVSPAF</sequence>
<comment type="caution">
    <text evidence="3">The sequence shown here is derived from an EMBL/GenBank/DDBJ whole genome shotgun (WGS) entry which is preliminary data.</text>
</comment>
<evidence type="ECO:0000313" key="4">
    <source>
        <dbReference type="Proteomes" id="UP000633365"/>
    </source>
</evidence>
<name>A0A934WQA5_9FIRM</name>
<dbReference type="EMBL" id="JAEQMG010000020">
    <property type="protein sequence ID" value="MBK6087278.1"/>
    <property type="molecule type" value="Genomic_DNA"/>
</dbReference>
<feature type="region of interest" description="Disordered" evidence="1">
    <location>
        <begin position="287"/>
        <end position="336"/>
    </location>
</feature>
<feature type="compositionally biased region" description="Low complexity" evidence="1">
    <location>
        <begin position="319"/>
        <end position="336"/>
    </location>
</feature>
<dbReference type="AlphaFoldDB" id="A0A934WQA5"/>
<gene>
    <name evidence="3" type="ORF">JKK62_01160</name>
</gene>
<organism evidence="3 4">
    <name type="scientific">Ruminococcus difficilis</name>
    <dbReference type="NCBI Taxonomy" id="2763069"/>
    <lineage>
        <taxon>Bacteria</taxon>
        <taxon>Bacillati</taxon>
        <taxon>Bacillota</taxon>
        <taxon>Clostridia</taxon>
        <taxon>Eubacteriales</taxon>
        <taxon>Oscillospiraceae</taxon>
        <taxon>Ruminococcus</taxon>
    </lineage>
</organism>
<feature type="domain" description="MobA/VirD2-like nuclease" evidence="2">
    <location>
        <begin position="4"/>
        <end position="133"/>
    </location>
</feature>
<reference evidence="3" key="1">
    <citation type="submission" date="2021-01" db="EMBL/GenBank/DDBJ databases">
        <title>Genome public.</title>
        <authorList>
            <person name="Liu C."/>
            <person name="Sun Q."/>
        </authorList>
    </citation>
    <scope>NUCLEOTIDE SEQUENCE</scope>
    <source>
        <strain evidence="3">M6</strain>
    </source>
</reference>